<keyword evidence="2" id="KW-0677">Repeat</keyword>
<dbReference type="GO" id="GO:0004360">
    <property type="term" value="F:glutamine-fructose-6-phosphate transaminase (isomerizing) activity"/>
    <property type="evidence" value="ECO:0007669"/>
    <property type="project" value="InterPro"/>
</dbReference>
<keyword evidence="4" id="KW-0032">Aminotransferase</keyword>
<dbReference type="NCBIfam" id="TIGR01135">
    <property type="entry name" value="glmS"/>
    <property type="match status" value="1"/>
</dbReference>
<dbReference type="NCBIfam" id="NF001484">
    <property type="entry name" value="PRK00331.1"/>
    <property type="match status" value="1"/>
</dbReference>
<reference evidence="4" key="1">
    <citation type="submission" date="2023-03" db="EMBL/GenBank/DDBJ databases">
        <authorList>
            <person name="Steffen K."/>
            <person name="Cardenas P."/>
        </authorList>
    </citation>
    <scope>NUCLEOTIDE SEQUENCE</scope>
</reference>
<comment type="pathway">
    <text evidence="1">Nucleotide-sugar biosynthesis; UDP-N-acetyl-alpha-D-glucosamine biosynthesis; alpha-D-glucosamine 6-phosphate from D-fructose 6-phosphate: step 1/1.</text>
</comment>
<evidence type="ECO:0000259" key="3">
    <source>
        <dbReference type="PROSITE" id="PS51464"/>
    </source>
</evidence>
<proteinExistence type="predicted"/>
<sequence>MAIVSREGVRYSDLSGNPVVKETRRVSREDIVVDKGGHRHFMLKEIMDQPQAMTAALKDRADFANGRVNLPEFPLSPADVMQLERVVLIGCGTSLHAAQVGRHYIERLAGIPAEAESASEFRYRDPIIGPRTLVVSIGQSGETADTVAAMHLAREKGATLITICNAEESQAARVADGALYMHAGLEVGVASTKTFVASLTILQLLSVYLGQLRGKLDAETTRRLVDQMARGPGLIGEVLAEANLYSSLARRIGHYDNFLFLGRGANAAIASEGALKLKEISYIHAEGYPAGEMKHGPIALIDPEMCTVALAPRDDLRDKTLSNIKEVKARGGLVVAVLTKGDDEAASEVDFPLFIPQAPDLLMPLVTTVPLQLLSYYIALLRGCDVDQPRNLAKSVTVE</sequence>
<protein>
    <submittedName>
        <fullName evidence="4">Glutamine--fructose-6-phosphate aminotransferase [isomerizing]</fullName>
    </submittedName>
</protein>
<dbReference type="CDD" id="cd05009">
    <property type="entry name" value="SIS_GlmS_GlmD_2"/>
    <property type="match status" value="1"/>
</dbReference>
<feature type="domain" description="SIS" evidence="3">
    <location>
        <begin position="76"/>
        <end position="215"/>
    </location>
</feature>
<dbReference type="InterPro" id="IPR001347">
    <property type="entry name" value="SIS_dom"/>
</dbReference>
<dbReference type="GO" id="GO:0006002">
    <property type="term" value="P:fructose 6-phosphate metabolic process"/>
    <property type="evidence" value="ECO:0007669"/>
    <property type="project" value="TreeGrafter"/>
</dbReference>
<dbReference type="InterPro" id="IPR035490">
    <property type="entry name" value="GlmS/FrlB_SIS"/>
</dbReference>
<dbReference type="CDD" id="cd05008">
    <property type="entry name" value="SIS_GlmS_GlmD_1"/>
    <property type="match status" value="1"/>
</dbReference>
<evidence type="ECO:0000313" key="4">
    <source>
        <dbReference type="EMBL" id="CAI8014452.1"/>
    </source>
</evidence>
<accession>A0AA35RNQ3</accession>
<dbReference type="GO" id="GO:0097367">
    <property type="term" value="F:carbohydrate derivative binding"/>
    <property type="evidence" value="ECO:0007669"/>
    <property type="project" value="InterPro"/>
</dbReference>
<gene>
    <name evidence="4" type="ORF">GBAR_LOCUS9028</name>
</gene>
<dbReference type="PANTHER" id="PTHR10937">
    <property type="entry name" value="GLUCOSAMINE--FRUCTOSE-6-PHOSPHATE AMINOTRANSFERASE, ISOMERIZING"/>
    <property type="match status" value="1"/>
</dbReference>
<evidence type="ECO:0000256" key="1">
    <source>
        <dbReference type="ARBA" id="ARBA00004775"/>
    </source>
</evidence>
<organism evidence="4 5">
    <name type="scientific">Geodia barretti</name>
    <name type="common">Barrett's horny sponge</name>
    <dbReference type="NCBI Taxonomy" id="519541"/>
    <lineage>
        <taxon>Eukaryota</taxon>
        <taxon>Metazoa</taxon>
        <taxon>Porifera</taxon>
        <taxon>Demospongiae</taxon>
        <taxon>Heteroscleromorpha</taxon>
        <taxon>Tetractinellida</taxon>
        <taxon>Astrophorina</taxon>
        <taxon>Geodiidae</taxon>
        <taxon>Geodia</taxon>
    </lineage>
</organism>
<dbReference type="FunFam" id="3.40.50.10490:FF:000001">
    <property type="entry name" value="Glutamine--fructose-6-phosphate aminotransferase [isomerizing]"/>
    <property type="match status" value="1"/>
</dbReference>
<dbReference type="PANTHER" id="PTHR10937:SF0">
    <property type="entry name" value="GLUTAMINE--FRUCTOSE-6-PHOSPHATE TRANSAMINASE (ISOMERIZING)"/>
    <property type="match status" value="1"/>
</dbReference>
<dbReference type="EMBL" id="CASHTH010001362">
    <property type="protein sequence ID" value="CAI8014452.1"/>
    <property type="molecule type" value="Genomic_DNA"/>
</dbReference>
<keyword evidence="4" id="KW-0808">Transferase</keyword>
<dbReference type="GO" id="GO:0006487">
    <property type="term" value="P:protein N-linked glycosylation"/>
    <property type="evidence" value="ECO:0007669"/>
    <property type="project" value="TreeGrafter"/>
</dbReference>
<evidence type="ECO:0000256" key="2">
    <source>
        <dbReference type="ARBA" id="ARBA00022737"/>
    </source>
</evidence>
<dbReference type="InterPro" id="IPR005855">
    <property type="entry name" value="GFAT"/>
</dbReference>
<dbReference type="Proteomes" id="UP001174909">
    <property type="component" value="Unassembled WGS sequence"/>
</dbReference>
<dbReference type="AlphaFoldDB" id="A0AA35RNQ3"/>
<feature type="domain" description="SIS" evidence="3">
    <location>
        <begin position="248"/>
        <end position="389"/>
    </location>
</feature>
<evidence type="ECO:0000313" key="5">
    <source>
        <dbReference type="Proteomes" id="UP001174909"/>
    </source>
</evidence>
<keyword evidence="5" id="KW-1185">Reference proteome</keyword>
<dbReference type="GO" id="GO:0006047">
    <property type="term" value="P:UDP-N-acetylglucosamine metabolic process"/>
    <property type="evidence" value="ECO:0007669"/>
    <property type="project" value="TreeGrafter"/>
</dbReference>
<dbReference type="InterPro" id="IPR046348">
    <property type="entry name" value="SIS_dom_sf"/>
</dbReference>
<name>A0AA35RNQ3_GEOBA</name>
<dbReference type="InterPro" id="IPR035466">
    <property type="entry name" value="GlmS/AgaS_SIS"/>
</dbReference>
<dbReference type="SUPFAM" id="SSF53697">
    <property type="entry name" value="SIS domain"/>
    <property type="match status" value="1"/>
</dbReference>
<dbReference type="PROSITE" id="PS51464">
    <property type="entry name" value="SIS"/>
    <property type="match status" value="2"/>
</dbReference>
<dbReference type="Pfam" id="PF01380">
    <property type="entry name" value="SIS"/>
    <property type="match status" value="2"/>
</dbReference>
<dbReference type="Gene3D" id="3.40.50.10490">
    <property type="entry name" value="Glucose-6-phosphate isomerase like protein, domain 1"/>
    <property type="match status" value="2"/>
</dbReference>
<dbReference type="GO" id="GO:0005829">
    <property type="term" value="C:cytosol"/>
    <property type="evidence" value="ECO:0007669"/>
    <property type="project" value="TreeGrafter"/>
</dbReference>
<comment type="caution">
    <text evidence="4">The sequence shown here is derived from an EMBL/GenBank/DDBJ whole genome shotgun (WGS) entry which is preliminary data.</text>
</comment>